<reference evidence="1 2" key="1">
    <citation type="submission" date="2018-06" db="EMBL/GenBank/DDBJ databases">
        <authorList>
            <consortium name="Pathogen Informatics"/>
            <person name="Doyle S."/>
        </authorList>
    </citation>
    <scope>NUCLEOTIDE SEQUENCE [LARGE SCALE GENOMIC DNA]</scope>
    <source>
        <strain evidence="1 2">NCTC13292</strain>
    </source>
</reference>
<proteinExistence type="predicted"/>
<gene>
    <name evidence="1" type="ORF">NCTC13292_02456</name>
</gene>
<sequence length="35" mass="4266">MKIIHARQDNEQKEFSARIWVLPLRNGIILFSYYD</sequence>
<name>A0A378J9T4_9GAMM</name>
<dbReference type="EMBL" id="UGOA01000001">
    <property type="protein sequence ID" value="STX43908.1"/>
    <property type="molecule type" value="Genomic_DNA"/>
</dbReference>
<organism evidence="1 2">
    <name type="scientific">Legionella donaldsonii</name>
    <dbReference type="NCBI Taxonomy" id="45060"/>
    <lineage>
        <taxon>Bacteria</taxon>
        <taxon>Pseudomonadati</taxon>
        <taxon>Pseudomonadota</taxon>
        <taxon>Gammaproteobacteria</taxon>
        <taxon>Legionellales</taxon>
        <taxon>Legionellaceae</taxon>
        <taxon>Legionella</taxon>
    </lineage>
</organism>
<accession>A0A378J9T4</accession>
<evidence type="ECO:0000313" key="1">
    <source>
        <dbReference type="EMBL" id="STX43908.1"/>
    </source>
</evidence>
<protein>
    <submittedName>
        <fullName evidence="1">Uncharacterized protein</fullName>
    </submittedName>
</protein>
<keyword evidence="2" id="KW-1185">Reference proteome</keyword>
<dbReference type="Proteomes" id="UP000254677">
    <property type="component" value="Unassembled WGS sequence"/>
</dbReference>
<evidence type="ECO:0000313" key="2">
    <source>
        <dbReference type="Proteomes" id="UP000254677"/>
    </source>
</evidence>
<dbReference type="AlphaFoldDB" id="A0A378J9T4"/>